<gene>
    <name evidence="2" type="ORF">GCM10010411_23720</name>
</gene>
<proteinExistence type="predicted"/>
<feature type="compositionally biased region" description="Basic and acidic residues" evidence="1">
    <location>
        <begin position="25"/>
        <end position="44"/>
    </location>
</feature>
<protein>
    <submittedName>
        <fullName evidence="2">Uncharacterized protein</fullName>
    </submittedName>
</protein>
<comment type="caution">
    <text evidence="2">The sequence shown here is derived from an EMBL/GenBank/DDBJ whole genome shotgun (WGS) entry which is preliminary data.</text>
</comment>
<dbReference type="Proteomes" id="UP001501509">
    <property type="component" value="Unassembled WGS sequence"/>
</dbReference>
<feature type="region of interest" description="Disordered" evidence="1">
    <location>
        <begin position="1"/>
        <end position="70"/>
    </location>
</feature>
<dbReference type="EMBL" id="BAAATD010000002">
    <property type="protein sequence ID" value="GAA2590085.1"/>
    <property type="molecule type" value="Genomic_DNA"/>
</dbReference>
<keyword evidence="3" id="KW-1185">Reference proteome</keyword>
<reference evidence="3" key="1">
    <citation type="journal article" date="2019" name="Int. J. Syst. Evol. Microbiol.">
        <title>The Global Catalogue of Microorganisms (GCM) 10K type strain sequencing project: providing services to taxonomists for standard genome sequencing and annotation.</title>
        <authorList>
            <consortium name="The Broad Institute Genomics Platform"/>
            <consortium name="The Broad Institute Genome Sequencing Center for Infectious Disease"/>
            <person name="Wu L."/>
            <person name="Ma J."/>
        </authorList>
    </citation>
    <scope>NUCLEOTIDE SEQUENCE [LARGE SCALE GENOMIC DNA]</scope>
    <source>
        <strain evidence="3">JCM 6833</strain>
    </source>
</reference>
<evidence type="ECO:0000313" key="2">
    <source>
        <dbReference type="EMBL" id="GAA2590085.1"/>
    </source>
</evidence>
<feature type="compositionally biased region" description="Basic and acidic residues" evidence="1">
    <location>
        <begin position="53"/>
        <end position="64"/>
    </location>
</feature>
<accession>A0ABP6BWV9</accession>
<evidence type="ECO:0000256" key="1">
    <source>
        <dbReference type="SAM" id="MobiDB-lite"/>
    </source>
</evidence>
<evidence type="ECO:0000313" key="3">
    <source>
        <dbReference type="Proteomes" id="UP001501509"/>
    </source>
</evidence>
<organism evidence="2 3">
    <name type="scientific">Actinomadura fulvescens</name>
    <dbReference type="NCBI Taxonomy" id="46160"/>
    <lineage>
        <taxon>Bacteria</taxon>
        <taxon>Bacillati</taxon>
        <taxon>Actinomycetota</taxon>
        <taxon>Actinomycetes</taxon>
        <taxon>Streptosporangiales</taxon>
        <taxon>Thermomonosporaceae</taxon>
        <taxon>Actinomadura</taxon>
    </lineage>
</organism>
<name>A0ABP6BWV9_9ACTN</name>
<sequence length="70" mass="7342">MTKAADADAPYQDPVPGTEGGQHALSRDRYHDQAPPHHHGDGHQSEASGSQDRAGHGRCGEPSHEIPAPG</sequence>